<evidence type="ECO:0000256" key="1">
    <source>
        <dbReference type="SAM" id="MobiDB-lite"/>
    </source>
</evidence>
<organism evidence="2">
    <name type="scientific">Saccharum spontaneum</name>
    <name type="common">Wild sugarcane</name>
    <dbReference type="NCBI Taxonomy" id="62335"/>
    <lineage>
        <taxon>Eukaryota</taxon>
        <taxon>Viridiplantae</taxon>
        <taxon>Streptophyta</taxon>
        <taxon>Embryophyta</taxon>
        <taxon>Tracheophyta</taxon>
        <taxon>Spermatophyta</taxon>
        <taxon>Magnoliopsida</taxon>
        <taxon>Liliopsida</taxon>
        <taxon>Poales</taxon>
        <taxon>Poaceae</taxon>
        <taxon>PACMAD clade</taxon>
        <taxon>Panicoideae</taxon>
        <taxon>Andropogonodae</taxon>
        <taxon>Andropogoneae</taxon>
        <taxon>Saccharinae</taxon>
        <taxon>Saccharum</taxon>
        <taxon>Saccharum officinarum species complex</taxon>
    </lineage>
</organism>
<reference evidence="2" key="1">
    <citation type="submission" date="2018-04" db="EMBL/GenBank/DDBJ databases">
        <title>Comparative Analysis of Homologous Sequences of Saccharum officinarum and Saccharum spontaneum Reveals Independent Polyploidization Events.</title>
        <authorList>
            <person name="Sharma A."/>
            <person name="Song J."/>
            <person name="Lin Q."/>
            <person name="Singh R."/>
            <person name="Ramos N."/>
            <person name="Wang K."/>
            <person name="Zhang J."/>
            <person name="Ming R."/>
            <person name="Yu Q."/>
        </authorList>
    </citation>
    <scope>NUCLEOTIDE SEQUENCE</scope>
</reference>
<protein>
    <submittedName>
        <fullName evidence="2">Uncharacterized protein</fullName>
    </submittedName>
</protein>
<proteinExistence type="predicted"/>
<sequence>MYPATGDIPTLLLVPSRELQVRAATRGDSELPRRFAVVLASGVLADVGGGGGLVFPMPAVSHGFIFMGGGSGGRRRGRAEVVSDIYAGFPIFAGGGYIMKSTNSLDLDFPSSGSGQEVGFKLQEAPTAGDEDDREVDGARMVL</sequence>
<dbReference type="AlphaFoldDB" id="A0A678T8U3"/>
<feature type="region of interest" description="Disordered" evidence="1">
    <location>
        <begin position="123"/>
        <end position="143"/>
    </location>
</feature>
<dbReference type="EMBL" id="MH182522">
    <property type="protein sequence ID" value="AWA44798.1"/>
    <property type="molecule type" value="Genomic_DNA"/>
</dbReference>
<name>A0A678T8U3_SACSP</name>
<accession>A0A678T8U3</accession>
<gene>
    <name evidence="2" type="ORF">SS14E05_000004</name>
</gene>
<evidence type="ECO:0000313" key="2">
    <source>
        <dbReference type="EMBL" id="AWA44798.1"/>
    </source>
</evidence>